<dbReference type="eggNOG" id="COG0286">
    <property type="taxonomic scope" value="Bacteria"/>
</dbReference>
<proteinExistence type="predicted"/>
<reference evidence="1 2" key="1">
    <citation type="submission" date="2008-07" db="EMBL/GenBank/DDBJ databases">
        <authorList>
            <person name="Tandeau de Marsac N."/>
            <person name="Ferriera S."/>
            <person name="Johnson J."/>
            <person name="Kravitz S."/>
            <person name="Beeson K."/>
            <person name="Sutton G."/>
            <person name="Rogers Y.-H."/>
            <person name="Friedman R."/>
            <person name="Frazier M."/>
            <person name="Venter J.C."/>
        </authorList>
    </citation>
    <scope>NUCLEOTIDE SEQUENCE [LARGE SCALE GENOMIC DNA]</scope>
    <source>
        <strain evidence="1 2">PCC 7420</strain>
    </source>
</reference>
<dbReference type="Proteomes" id="UP000003835">
    <property type="component" value="Unassembled WGS sequence"/>
</dbReference>
<organism evidence="1 2">
    <name type="scientific">Coleofasciculus chthonoplastes PCC 7420</name>
    <dbReference type="NCBI Taxonomy" id="118168"/>
    <lineage>
        <taxon>Bacteria</taxon>
        <taxon>Bacillati</taxon>
        <taxon>Cyanobacteriota</taxon>
        <taxon>Cyanophyceae</taxon>
        <taxon>Coleofasciculales</taxon>
        <taxon>Coleofasciculaceae</taxon>
        <taxon>Coleofasciculus</taxon>
    </lineage>
</organism>
<dbReference type="AlphaFoldDB" id="B4VK58"/>
<dbReference type="STRING" id="118168.MC7420_3107"/>
<gene>
    <name evidence="1" type="ORF">MC7420_3107</name>
</gene>
<dbReference type="HOGENOM" id="CLU_2492484_0_0_3"/>
<sequence>MYGNSSLTEGGEKQQIHEYFLEEVRPHVEDAWLDLSKTQIGYEISFNKYFYKHQPLRSLEEVTRDILELEQETEGLLRQLVSFDLG</sequence>
<keyword evidence="2" id="KW-1185">Reference proteome</keyword>
<accession>B4VK58</accession>
<protein>
    <recommendedName>
        <fullName evidence="3">DNA methylase adenine-specific domain-containing protein</fullName>
    </recommendedName>
</protein>
<dbReference type="EMBL" id="DS989843">
    <property type="protein sequence ID" value="EDX77783.1"/>
    <property type="molecule type" value="Genomic_DNA"/>
</dbReference>
<dbReference type="RefSeq" id="WP_006099044.1">
    <property type="nucleotide sequence ID" value="NZ_DS989843.1"/>
</dbReference>
<evidence type="ECO:0008006" key="3">
    <source>
        <dbReference type="Google" id="ProtNLM"/>
    </source>
</evidence>
<evidence type="ECO:0000313" key="1">
    <source>
        <dbReference type="EMBL" id="EDX77783.1"/>
    </source>
</evidence>
<name>B4VK58_9CYAN</name>
<evidence type="ECO:0000313" key="2">
    <source>
        <dbReference type="Proteomes" id="UP000003835"/>
    </source>
</evidence>